<dbReference type="InterPro" id="IPR036788">
    <property type="entry name" value="T_IF-3_C_sf"/>
</dbReference>
<dbReference type="PANTHER" id="PTHR10938:SF0">
    <property type="entry name" value="TRANSLATION INITIATION FACTOR IF-3, MITOCHONDRIAL"/>
    <property type="match status" value="1"/>
</dbReference>
<dbReference type="GO" id="GO:0003743">
    <property type="term" value="F:translation initiation factor activity"/>
    <property type="evidence" value="ECO:0007669"/>
    <property type="project" value="UniProtKB-KW"/>
</dbReference>
<evidence type="ECO:0000259" key="4">
    <source>
        <dbReference type="Pfam" id="PF00707"/>
    </source>
</evidence>
<dbReference type="GO" id="GO:0043022">
    <property type="term" value="F:ribosome binding"/>
    <property type="evidence" value="ECO:0007669"/>
    <property type="project" value="TreeGrafter"/>
</dbReference>
<name>A0A0F9U0Z1_9ZZZZ</name>
<protein>
    <recommendedName>
        <fullName evidence="4">Translation initiation factor 3 C-terminal domain-containing protein</fullName>
    </recommendedName>
</protein>
<dbReference type="PANTHER" id="PTHR10938">
    <property type="entry name" value="TRANSLATION INITIATION FACTOR IF-3"/>
    <property type="match status" value="1"/>
</dbReference>
<reference evidence="5" key="1">
    <citation type="journal article" date="2015" name="Nature">
        <title>Complex archaea that bridge the gap between prokaryotes and eukaryotes.</title>
        <authorList>
            <person name="Spang A."/>
            <person name="Saw J.H."/>
            <person name="Jorgensen S.L."/>
            <person name="Zaremba-Niedzwiedzka K."/>
            <person name="Martijn J."/>
            <person name="Lind A.E."/>
            <person name="van Eijk R."/>
            <person name="Schleper C."/>
            <person name="Guy L."/>
            <person name="Ettema T.J."/>
        </authorList>
    </citation>
    <scope>NUCLEOTIDE SEQUENCE</scope>
</reference>
<dbReference type="InterPro" id="IPR001288">
    <property type="entry name" value="Translation_initiation_fac_3"/>
</dbReference>
<gene>
    <name evidence="5" type="ORF">LCGC14_0264520</name>
</gene>
<dbReference type="InterPro" id="IPR019815">
    <property type="entry name" value="Translation_initiation_fac_3_C"/>
</dbReference>
<sequence>MSSPRTVRIGANIAEHDLYVKANTVKRMLRKGKAVRIQIMFKGREAEHSELSLAKLKTIWEEIENVAVMSVKPTIRGRELFMEVRSL</sequence>
<feature type="domain" description="Translation initiation factor 3 C-terminal" evidence="4">
    <location>
        <begin position="6"/>
        <end position="83"/>
    </location>
</feature>
<dbReference type="Pfam" id="PF00707">
    <property type="entry name" value="IF3_C"/>
    <property type="match status" value="1"/>
</dbReference>
<comment type="caution">
    <text evidence="5">The sequence shown here is derived from an EMBL/GenBank/DDBJ whole genome shotgun (WGS) entry which is preliminary data.</text>
</comment>
<dbReference type="GO" id="GO:0032790">
    <property type="term" value="P:ribosome disassembly"/>
    <property type="evidence" value="ECO:0007669"/>
    <property type="project" value="TreeGrafter"/>
</dbReference>
<dbReference type="EMBL" id="LAZR01000143">
    <property type="protein sequence ID" value="KKN86890.1"/>
    <property type="molecule type" value="Genomic_DNA"/>
</dbReference>
<organism evidence="5">
    <name type="scientific">marine sediment metagenome</name>
    <dbReference type="NCBI Taxonomy" id="412755"/>
    <lineage>
        <taxon>unclassified sequences</taxon>
        <taxon>metagenomes</taxon>
        <taxon>ecological metagenomes</taxon>
    </lineage>
</organism>
<keyword evidence="2" id="KW-0396">Initiation factor</keyword>
<dbReference type="AlphaFoldDB" id="A0A0F9U0Z1"/>
<comment type="similarity">
    <text evidence="1">Belongs to the IF-3 family.</text>
</comment>
<evidence type="ECO:0000256" key="1">
    <source>
        <dbReference type="ARBA" id="ARBA00005439"/>
    </source>
</evidence>
<evidence type="ECO:0000256" key="3">
    <source>
        <dbReference type="ARBA" id="ARBA00022917"/>
    </source>
</evidence>
<dbReference type="Gene3D" id="3.30.110.10">
    <property type="entry name" value="Translation initiation factor 3 (IF-3), C-terminal domain"/>
    <property type="match status" value="1"/>
</dbReference>
<proteinExistence type="inferred from homology"/>
<evidence type="ECO:0000256" key="2">
    <source>
        <dbReference type="ARBA" id="ARBA00022540"/>
    </source>
</evidence>
<dbReference type="SUPFAM" id="SSF55200">
    <property type="entry name" value="Translation initiation factor IF3, C-terminal domain"/>
    <property type="match status" value="1"/>
</dbReference>
<keyword evidence="3" id="KW-0648">Protein biosynthesis</keyword>
<accession>A0A0F9U0Z1</accession>
<evidence type="ECO:0000313" key="5">
    <source>
        <dbReference type="EMBL" id="KKN86890.1"/>
    </source>
</evidence>